<dbReference type="Pfam" id="PF00248">
    <property type="entry name" value="Aldo_ket_red"/>
    <property type="match status" value="1"/>
</dbReference>
<dbReference type="CDD" id="cd19085">
    <property type="entry name" value="AKR_AKR11B3"/>
    <property type="match status" value="1"/>
</dbReference>
<reference evidence="2" key="1">
    <citation type="journal article" date="2020" name="mSystems">
        <title>Genome- and Community-Level Interaction Insights into Carbon Utilization and Element Cycling Functions of Hydrothermarchaeota in Hydrothermal Sediment.</title>
        <authorList>
            <person name="Zhou Z."/>
            <person name="Liu Y."/>
            <person name="Xu W."/>
            <person name="Pan J."/>
            <person name="Luo Z.H."/>
            <person name="Li M."/>
        </authorList>
    </citation>
    <scope>NUCLEOTIDE SEQUENCE [LARGE SCALE GENOMIC DNA]</scope>
    <source>
        <strain evidence="2">SpSt-1056</strain>
    </source>
</reference>
<gene>
    <name evidence="2" type="ORF">ENM11_04790</name>
</gene>
<name>A0A7C5LE60_CALS0</name>
<comment type="caution">
    <text evidence="2">The sequence shown here is derived from an EMBL/GenBank/DDBJ whole genome shotgun (WGS) entry which is preliminary data.</text>
</comment>
<proteinExistence type="predicted"/>
<dbReference type="PANTHER" id="PTHR43638:SF3">
    <property type="entry name" value="ALDEHYDE REDUCTASE"/>
    <property type="match status" value="1"/>
</dbReference>
<feature type="domain" description="NADP-dependent oxidoreductase" evidence="1">
    <location>
        <begin position="16"/>
        <end position="302"/>
    </location>
</feature>
<sequence>MRLVELGRSGLKVSVIALGTWQFGSGSWGYGKSYTEDECVDAVKASVEAGVNLIDTAEVYGGGVSEEIVGKAVKQVDGEVFIATKVSPAHLTYDGVIKACDRSLRRLGLKTIDLYQIHFPNPLIPLKQTMRAMEYLVKMGKIRFIGVSNFSRKLVQKAREHLKSEEIVSNQVKYNLIERNIEKDLMPYCMAENITILAYSPLAQGILTGKYSKQNRPRDIIRRINKLYSAAYIEKAQPLLDELHNLAKVHGATMGQAALAWVASHQGCVAIAGAKNRQQAVENALAGKITLFQEEVEKLSQLSDKVKPTFADLLRAIPRIFNP</sequence>
<dbReference type="PROSITE" id="PS00062">
    <property type="entry name" value="ALDOKETO_REDUCTASE_2"/>
    <property type="match status" value="1"/>
</dbReference>
<dbReference type="InterPro" id="IPR023210">
    <property type="entry name" value="NADP_OxRdtase_dom"/>
</dbReference>
<accession>A0A7C5LE60</accession>
<evidence type="ECO:0000259" key="1">
    <source>
        <dbReference type="Pfam" id="PF00248"/>
    </source>
</evidence>
<organism evidence="2">
    <name type="scientific">Caldiarchaeum subterraneum</name>
    <dbReference type="NCBI Taxonomy" id="311458"/>
    <lineage>
        <taxon>Archaea</taxon>
        <taxon>Nitrososphaerota</taxon>
        <taxon>Candidatus Caldarchaeales</taxon>
        <taxon>Candidatus Caldarchaeaceae</taxon>
        <taxon>Candidatus Caldarchaeum</taxon>
    </lineage>
</organism>
<evidence type="ECO:0000313" key="2">
    <source>
        <dbReference type="EMBL" id="HHK68456.1"/>
    </source>
</evidence>
<dbReference type="PRINTS" id="PR00069">
    <property type="entry name" value="ALDKETRDTASE"/>
</dbReference>
<dbReference type="AlphaFoldDB" id="A0A7C5LE60"/>
<protein>
    <submittedName>
        <fullName evidence="2">Aldo/keto reductase</fullName>
    </submittedName>
</protein>
<dbReference type="PANTHER" id="PTHR43638">
    <property type="entry name" value="OXIDOREDUCTASE, ALDO/KETO REDUCTASE FAMILY PROTEIN"/>
    <property type="match status" value="1"/>
</dbReference>
<dbReference type="EMBL" id="DRWN01000031">
    <property type="protein sequence ID" value="HHK68456.1"/>
    <property type="molecule type" value="Genomic_DNA"/>
</dbReference>
<dbReference type="InterPro" id="IPR036812">
    <property type="entry name" value="NAD(P)_OxRdtase_dom_sf"/>
</dbReference>
<dbReference type="InterPro" id="IPR020471">
    <property type="entry name" value="AKR"/>
</dbReference>
<dbReference type="InterPro" id="IPR018170">
    <property type="entry name" value="Aldo/ket_reductase_CS"/>
</dbReference>
<dbReference type="Gene3D" id="3.20.20.100">
    <property type="entry name" value="NADP-dependent oxidoreductase domain"/>
    <property type="match status" value="1"/>
</dbReference>
<dbReference type="GO" id="GO:0016491">
    <property type="term" value="F:oxidoreductase activity"/>
    <property type="evidence" value="ECO:0007669"/>
    <property type="project" value="InterPro"/>
</dbReference>
<dbReference type="SUPFAM" id="SSF51430">
    <property type="entry name" value="NAD(P)-linked oxidoreductase"/>
    <property type="match status" value="1"/>
</dbReference>